<feature type="transmembrane region" description="Helical" evidence="9">
    <location>
        <begin position="200"/>
        <end position="223"/>
    </location>
</feature>
<evidence type="ECO:0000313" key="12">
    <source>
        <dbReference type="Proteomes" id="UP000284841"/>
    </source>
</evidence>
<feature type="transmembrane region" description="Helical" evidence="9">
    <location>
        <begin position="367"/>
        <end position="388"/>
    </location>
</feature>
<comment type="caution">
    <text evidence="11">The sequence shown here is derived from an EMBL/GenBank/DDBJ whole genome shotgun (WGS) entry which is preliminary data.</text>
</comment>
<evidence type="ECO:0000256" key="4">
    <source>
        <dbReference type="ARBA" id="ARBA00022475"/>
    </source>
</evidence>
<evidence type="ECO:0000256" key="8">
    <source>
        <dbReference type="ARBA" id="ARBA00038435"/>
    </source>
</evidence>
<dbReference type="OrthoDB" id="9762978at2"/>
<gene>
    <name evidence="11" type="primary">nhaC</name>
    <name evidence="11" type="ORF">DW099_13410</name>
</gene>
<dbReference type="InterPro" id="IPR004770">
    <property type="entry name" value="Na/H_antiport_NhaC"/>
</dbReference>
<feature type="domain" description="Na+/H+ antiporter NhaC-like C-terminal" evidence="10">
    <location>
        <begin position="168"/>
        <end position="468"/>
    </location>
</feature>
<feature type="transmembrane region" description="Helical" evidence="9">
    <location>
        <begin position="7"/>
        <end position="26"/>
    </location>
</feature>
<reference evidence="11 12" key="1">
    <citation type="submission" date="2018-08" db="EMBL/GenBank/DDBJ databases">
        <title>A genome reference for cultivated species of the human gut microbiota.</title>
        <authorList>
            <person name="Zou Y."/>
            <person name="Xue W."/>
            <person name="Luo G."/>
        </authorList>
    </citation>
    <scope>NUCLEOTIDE SEQUENCE [LARGE SCALE GENOMIC DNA]</scope>
    <source>
        <strain evidence="11 12">AM07-24</strain>
    </source>
</reference>
<comment type="similarity">
    <text evidence="8">Belongs to the NhaC Na(+)/H(+) (TC 2.A.35) antiporter family.</text>
</comment>
<dbReference type="InterPro" id="IPR052180">
    <property type="entry name" value="NhaC_Na-H+_Antiporter"/>
</dbReference>
<protein>
    <submittedName>
        <fullName evidence="11">Na+/H+ antiporter NhaC</fullName>
    </submittedName>
</protein>
<comment type="subcellular location">
    <subcellularLocation>
        <location evidence="1">Cell membrane</location>
        <topology evidence="1">Multi-pass membrane protein</topology>
    </subcellularLocation>
</comment>
<feature type="transmembrane region" description="Helical" evidence="9">
    <location>
        <begin position="145"/>
        <end position="170"/>
    </location>
</feature>
<keyword evidence="4" id="KW-1003">Cell membrane</keyword>
<evidence type="ECO:0000256" key="9">
    <source>
        <dbReference type="SAM" id="Phobius"/>
    </source>
</evidence>
<dbReference type="Pfam" id="PF03553">
    <property type="entry name" value="Na_H_antiporter"/>
    <property type="match status" value="1"/>
</dbReference>
<evidence type="ECO:0000256" key="2">
    <source>
        <dbReference type="ARBA" id="ARBA00022448"/>
    </source>
</evidence>
<dbReference type="GO" id="GO:0015297">
    <property type="term" value="F:antiporter activity"/>
    <property type="evidence" value="ECO:0007669"/>
    <property type="project" value="UniProtKB-KW"/>
</dbReference>
<keyword evidence="2" id="KW-0813">Transport</keyword>
<evidence type="ECO:0000256" key="3">
    <source>
        <dbReference type="ARBA" id="ARBA00022449"/>
    </source>
</evidence>
<keyword evidence="5 9" id="KW-0812">Transmembrane</keyword>
<evidence type="ECO:0000256" key="6">
    <source>
        <dbReference type="ARBA" id="ARBA00022989"/>
    </source>
</evidence>
<evidence type="ECO:0000256" key="7">
    <source>
        <dbReference type="ARBA" id="ARBA00023136"/>
    </source>
</evidence>
<dbReference type="Proteomes" id="UP000284841">
    <property type="component" value="Unassembled WGS sequence"/>
</dbReference>
<feature type="transmembrane region" description="Helical" evidence="9">
    <location>
        <begin position="112"/>
        <end position="133"/>
    </location>
</feature>
<sequence length="498" mass="53760">MGKRVPMWQVLICIVFALGVICYSIFFTTSKYTSPEYDGYSEAHMPMILAAVVVSIFGALNGWKWSVMEKGMIQGISRSMQANLILLTVGILVSTWKAAGIIPSIIYYGLNIISPGFFLVTACLLCSIISLVIGSSYTTAGTIGVAMVGIAIGLGINPALAAGAVVAGAYTGDKMSPMSDTTNMAPAVSGSNVFEHIRHMVYTVTPSYIIALVLYFILGRSAAPDGAVQMEMKDTLQNAIQEEFTVSPFLMLPIVFLLIAVILKVPALPAMFGGVVMGLLCMGFVQGIRFADFFDIMHYGYISSSAGVELTNGYTVADVVGGGGFNGMLWTVSIVLCSMSFAGVLEATGMLGSVVEKILKVAKTNGLLVMTTVLTCFFINLLTADQYLSIILPGRMYKTAFEDRRLKNKNLSRCLEDSGTLTSPLIPWNVCGATMTGFLGQPTLAYAPYAFVNYICPIVSIIYGFTGFSIEKMSDEEYEKMLEMRKLEEEETARAMEA</sequence>
<keyword evidence="6 9" id="KW-1133">Transmembrane helix</keyword>
<dbReference type="EMBL" id="QRMS01000004">
    <property type="protein sequence ID" value="RHJ85840.1"/>
    <property type="molecule type" value="Genomic_DNA"/>
</dbReference>
<accession>A0A415DYG1</accession>
<keyword evidence="12" id="KW-1185">Reference proteome</keyword>
<keyword evidence="7 9" id="KW-0472">Membrane</keyword>
<feature type="transmembrane region" description="Helical" evidence="9">
    <location>
        <begin position="84"/>
        <end position="106"/>
    </location>
</feature>
<dbReference type="AlphaFoldDB" id="A0A415DYG1"/>
<feature type="transmembrane region" description="Helical" evidence="9">
    <location>
        <begin position="446"/>
        <end position="465"/>
    </location>
</feature>
<dbReference type="NCBIfam" id="TIGR00931">
    <property type="entry name" value="antiport_nhaC"/>
    <property type="match status" value="1"/>
</dbReference>
<feature type="transmembrane region" description="Helical" evidence="9">
    <location>
        <begin position="269"/>
        <end position="287"/>
    </location>
</feature>
<dbReference type="PANTHER" id="PTHR33451">
    <property type="entry name" value="MALATE-2H(+)/NA(+)-LACTATE ANTIPORTER"/>
    <property type="match status" value="1"/>
</dbReference>
<evidence type="ECO:0000256" key="5">
    <source>
        <dbReference type="ARBA" id="ARBA00022692"/>
    </source>
</evidence>
<feature type="transmembrane region" description="Helical" evidence="9">
    <location>
        <begin position="46"/>
        <end position="63"/>
    </location>
</feature>
<dbReference type="InterPro" id="IPR018461">
    <property type="entry name" value="Na/H_Antiport_NhaC-like_C"/>
</dbReference>
<proteinExistence type="inferred from homology"/>
<dbReference type="PANTHER" id="PTHR33451:SF3">
    <property type="entry name" value="MALATE-2H(+)_NA(+)-LACTATE ANTIPORTER"/>
    <property type="match status" value="1"/>
</dbReference>
<organism evidence="11 12">
    <name type="scientific">Emergencia timonensis</name>
    <dbReference type="NCBI Taxonomy" id="1776384"/>
    <lineage>
        <taxon>Bacteria</taxon>
        <taxon>Bacillati</taxon>
        <taxon>Bacillota</taxon>
        <taxon>Clostridia</taxon>
        <taxon>Peptostreptococcales</taxon>
        <taxon>Anaerovoracaceae</taxon>
        <taxon>Emergencia</taxon>
    </lineage>
</organism>
<dbReference type="GO" id="GO:0005886">
    <property type="term" value="C:plasma membrane"/>
    <property type="evidence" value="ECO:0007669"/>
    <property type="project" value="UniProtKB-SubCell"/>
</dbReference>
<keyword evidence="3" id="KW-0050">Antiport</keyword>
<evidence type="ECO:0000256" key="1">
    <source>
        <dbReference type="ARBA" id="ARBA00004651"/>
    </source>
</evidence>
<evidence type="ECO:0000259" key="10">
    <source>
        <dbReference type="Pfam" id="PF03553"/>
    </source>
</evidence>
<feature type="transmembrane region" description="Helical" evidence="9">
    <location>
        <begin position="244"/>
        <end position="263"/>
    </location>
</feature>
<name>A0A415DYG1_9FIRM</name>
<evidence type="ECO:0000313" key="11">
    <source>
        <dbReference type="EMBL" id="RHJ85840.1"/>
    </source>
</evidence>